<dbReference type="RefSeq" id="WP_259258987.1">
    <property type="nucleotide sequence ID" value="NZ_JANUEK010000001.1"/>
</dbReference>
<evidence type="ECO:0000313" key="1">
    <source>
        <dbReference type="EMBL" id="MCS4278239.1"/>
    </source>
</evidence>
<gene>
    <name evidence="1" type="ORF">M2412_000200</name>
</gene>
<dbReference type="EMBL" id="JANUEK010000001">
    <property type="protein sequence ID" value="MCS4278239.1"/>
    <property type="molecule type" value="Genomic_DNA"/>
</dbReference>
<name>A0AAW5PCW1_9GAMM</name>
<organism evidence="1 2">
    <name type="scientific">Stenotrophomonas rhizophila</name>
    <dbReference type="NCBI Taxonomy" id="216778"/>
    <lineage>
        <taxon>Bacteria</taxon>
        <taxon>Pseudomonadati</taxon>
        <taxon>Pseudomonadota</taxon>
        <taxon>Gammaproteobacteria</taxon>
        <taxon>Lysobacterales</taxon>
        <taxon>Lysobacteraceae</taxon>
        <taxon>Stenotrophomonas</taxon>
    </lineage>
</organism>
<dbReference type="Proteomes" id="UP001320691">
    <property type="component" value="Unassembled WGS sequence"/>
</dbReference>
<proteinExistence type="predicted"/>
<comment type="caution">
    <text evidence="1">The sequence shown here is derived from an EMBL/GenBank/DDBJ whole genome shotgun (WGS) entry which is preliminary data.</text>
</comment>
<accession>A0AAW5PCW1</accession>
<dbReference type="AlphaFoldDB" id="A0AAW5PCW1"/>
<reference evidence="1" key="1">
    <citation type="submission" date="2022-08" db="EMBL/GenBank/DDBJ databases">
        <title>Genomic analyses of the natural microbiome of Caenorhabditis elegans.</title>
        <authorList>
            <person name="Samuel B."/>
        </authorList>
    </citation>
    <scope>NUCLEOTIDE SEQUENCE</scope>
    <source>
        <strain evidence="1">BIGb0277</strain>
    </source>
</reference>
<evidence type="ECO:0000313" key="2">
    <source>
        <dbReference type="Proteomes" id="UP001320691"/>
    </source>
</evidence>
<sequence>MASYDYEVNLKAELEIMALHEEVDTVSNQVLLQVLLQSCNSSICRSPC</sequence>
<protein>
    <submittedName>
        <fullName evidence="1">Membrane protein</fullName>
    </submittedName>
</protein>